<keyword evidence="3" id="KW-0862">Zinc</keyword>
<evidence type="ECO:0000259" key="5">
    <source>
        <dbReference type="PROSITE" id="PS50865"/>
    </source>
</evidence>
<comment type="caution">
    <text evidence="6">The sequence shown here is derived from an EMBL/GenBank/DDBJ whole genome shotgun (WGS) entry which is preliminary data.</text>
</comment>
<protein>
    <recommendedName>
        <fullName evidence="5">MYND-type domain-containing protein</fullName>
    </recommendedName>
</protein>
<reference evidence="6" key="1">
    <citation type="submission" date="2023-03" db="EMBL/GenBank/DDBJ databases">
        <title>Massive genome expansion in bonnet fungi (Mycena s.s.) driven by repeated elements and novel gene families across ecological guilds.</title>
        <authorList>
            <consortium name="Lawrence Berkeley National Laboratory"/>
            <person name="Harder C.B."/>
            <person name="Miyauchi S."/>
            <person name="Viragh M."/>
            <person name="Kuo A."/>
            <person name="Thoen E."/>
            <person name="Andreopoulos B."/>
            <person name="Lu D."/>
            <person name="Skrede I."/>
            <person name="Drula E."/>
            <person name="Henrissat B."/>
            <person name="Morin E."/>
            <person name="Kohler A."/>
            <person name="Barry K."/>
            <person name="LaButti K."/>
            <person name="Morin E."/>
            <person name="Salamov A."/>
            <person name="Lipzen A."/>
            <person name="Mereny Z."/>
            <person name="Hegedus B."/>
            <person name="Baldrian P."/>
            <person name="Stursova M."/>
            <person name="Weitz H."/>
            <person name="Taylor A."/>
            <person name="Grigoriev I.V."/>
            <person name="Nagy L.G."/>
            <person name="Martin F."/>
            <person name="Kauserud H."/>
        </authorList>
    </citation>
    <scope>NUCLEOTIDE SEQUENCE</scope>
    <source>
        <strain evidence="6">CBHHK067</strain>
    </source>
</reference>
<organism evidence="6 7">
    <name type="scientific">Mycena rosella</name>
    <name type="common">Pink bonnet</name>
    <name type="synonym">Agaricus rosellus</name>
    <dbReference type="NCBI Taxonomy" id="1033263"/>
    <lineage>
        <taxon>Eukaryota</taxon>
        <taxon>Fungi</taxon>
        <taxon>Dikarya</taxon>
        <taxon>Basidiomycota</taxon>
        <taxon>Agaricomycotina</taxon>
        <taxon>Agaricomycetes</taxon>
        <taxon>Agaricomycetidae</taxon>
        <taxon>Agaricales</taxon>
        <taxon>Marasmiineae</taxon>
        <taxon>Mycenaceae</taxon>
        <taxon>Mycena</taxon>
    </lineage>
</organism>
<gene>
    <name evidence="6" type="ORF">B0H17DRAFT_1181942</name>
</gene>
<dbReference type="InterPro" id="IPR002893">
    <property type="entry name" value="Znf_MYND"/>
</dbReference>
<dbReference type="SUPFAM" id="SSF144232">
    <property type="entry name" value="HIT/MYND zinc finger-like"/>
    <property type="match status" value="1"/>
</dbReference>
<dbReference type="Proteomes" id="UP001221757">
    <property type="component" value="Unassembled WGS sequence"/>
</dbReference>
<keyword evidence="7" id="KW-1185">Reference proteome</keyword>
<keyword evidence="2 4" id="KW-0863">Zinc-finger</keyword>
<evidence type="ECO:0000256" key="2">
    <source>
        <dbReference type="ARBA" id="ARBA00022771"/>
    </source>
</evidence>
<evidence type="ECO:0000313" key="7">
    <source>
        <dbReference type="Proteomes" id="UP001221757"/>
    </source>
</evidence>
<keyword evidence="1" id="KW-0479">Metal-binding</keyword>
<dbReference type="Gene3D" id="6.10.140.2220">
    <property type="match status" value="1"/>
</dbReference>
<dbReference type="PROSITE" id="PS50865">
    <property type="entry name" value="ZF_MYND_2"/>
    <property type="match status" value="1"/>
</dbReference>
<sequence>MGFGSSPKSPSFTKDRRGWNSAWERDLATVFGSSVEMTFTSNRSVPNLTAGLPKEYYDMMLADANVLNLQTITSQICILQRDLTRKSSKRFAEDDFESDWTTRCSVKEREDFILEGLVRACQASPDFEEHRKWYQVSIRSSCPELTLKRLNHGSGQGFLDLLKKMTLQDLDKIPSEFKTVPNVVYDKLHAIADPKPHPGWVLAKKSCDSTRAYLLTMVVWNILLAFYGESENYGLVKGQRTDPGQLKRLKELGGSDVKSIARETAANRLLGERHCTSCGLPAEKAGVATLAACQRCKAINRLVFYCSKKCQAADWKTGHPPHKTICGKEGAIAEALLSPVPAQVDDDDELFPAPNPGYTRSPALLHQLKLLKENPQVDYVLVQPDPHPDHGVVLQDAMGGMFFKLCMRRAVCDRSPREVLMMFQQLEPTAQGAPGFGVAKLKKQLLKEYGVDVDAVKAER</sequence>
<evidence type="ECO:0000313" key="6">
    <source>
        <dbReference type="EMBL" id="KAJ7681670.1"/>
    </source>
</evidence>
<evidence type="ECO:0000256" key="3">
    <source>
        <dbReference type="ARBA" id="ARBA00022833"/>
    </source>
</evidence>
<proteinExistence type="predicted"/>
<dbReference type="EMBL" id="JARKIE010000115">
    <property type="protein sequence ID" value="KAJ7681670.1"/>
    <property type="molecule type" value="Genomic_DNA"/>
</dbReference>
<name>A0AAD7D6M3_MYCRO</name>
<dbReference type="AlphaFoldDB" id="A0AAD7D6M3"/>
<evidence type="ECO:0000256" key="4">
    <source>
        <dbReference type="PROSITE-ProRule" id="PRU00134"/>
    </source>
</evidence>
<accession>A0AAD7D6M3</accession>
<dbReference type="GO" id="GO:0008270">
    <property type="term" value="F:zinc ion binding"/>
    <property type="evidence" value="ECO:0007669"/>
    <property type="project" value="UniProtKB-KW"/>
</dbReference>
<feature type="domain" description="MYND-type" evidence="5">
    <location>
        <begin position="275"/>
        <end position="326"/>
    </location>
</feature>
<dbReference type="Pfam" id="PF01753">
    <property type="entry name" value="zf-MYND"/>
    <property type="match status" value="1"/>
</dbReference>
<evidence type="ECO:0000256" key="1">
    <source>
        <dbReference type="ARBA" id="ARBA00022723"/>
    </source>
</evidence>